<sequence length="215" mass="25138">MKEFLLASINTVRIYMIITFLWILYNSKGRFQKYFPLLLVLVVGLINEFCLSYLAYTKVDSGLNTSIYVVLHNVIWLWIFYKSFHRPYILKAIILYAVFSLINLFFIEGTTNFNYYPFLAGAFLYVLLFLVESLRMLHNESILNMHGSTYLMLCAPLLFFLGFSLLFGFRDKAIFQTVVFGSTTLFSIISLFVNLVYYSLINYCVSSPKIEPHER</sequence>
<dbReference type="EMBL" id="JACBJI010000007">
    <property type="protein sequence ID" value="NYA72207.1"/>
    <property type="molecule type" value="Genomic_DNA"/>
</dbReference>
<dbReference type="RefSeq" id="WP_176007014.1">
    <property type="nucleotide sequence ID" value="NZ_JABWMI010000018.1"/>
</dbReference>
<dbReference type="Proteomes" id="UP000535020">
    <property type="component" value="Unassembled WGS sequence"/>
</dbReference>
<evidence type="ECO:0000256" key="1">
    <source>
        <dbReference type="SAM" id="Phobius"/>
    </source>
</evidence>
<keyword evidence="3" id="KW-1185">Reference proteome</keyword>
<dbReference type="AlphaFoldDB" id="A0A7Y8Y470"/>
<feature type="transmembrane region" description="Helical" evidence="1">
    <location>
        <begin position="62"/>
        <end position="81"/>
    </location>
</feature>
<accession>A0A7Y8Y470</accession>
<keyword evidence="1" id="KW-0472">Membrane</keyword>
<feature type="transmembrane region" description="Helical" evidence="1">
    <location>
        <begin position="149"/>
        <end position="167"/>
    </location>
</feature>
<gene>
    <name evidence="2" type="ORF">HZF10_14855</name>
</gene>
<feature type="transmembrane region" description="Helical" evidence="1">
    <location>
        <begin position="173"/>
        <end position="200"/>
    </location>
</feature>
<feature type="transmembrane region" description="Helical" evidence="1">
    <location>
        <begin position="88"/>
        <end position="107"/>
    </location>
</feature>
<organism evidence="2 3">
    <name type="scientific">Flavobacterium agri</name>
    <dbReference type="NCBI Taxonomy" id="2743471"/>
    <lineage>
        <taxon>Bacteria</taxon>
        <taxon>Pseudomonadati</taxon>
        <taxon>Bacteroidota</taxon>
        <taxon>Flavobacteriia</taxon>
        <taxon>Flavobacteriales</taxon>
        <taxon>Flavobacteriaceae</taxon>
        <taxon>Flavobacterium</taxon>
    </lineage>
</organism>
<feature type="transmembrane region" description="Helical" evidence="1">
    <location>
        <begin position="113"/>
        <end position="137"/>
    </location>
</feature>
<comment type="caution">
    <text evidence="2">The sequence shown here is derived from an EMBL/GenBank/DDBJ whole genome shotgun (WGS) entry which is preliminary data.</text>
</comment>
<evidence type="ECO:0000313" key="2">
    <source>
        <dbReference type="EMBL" id="NYA72207.1"/>
    </source>
</evidence>
<feature type="transmembrane region" description="Helical" evidence="1">
    <location>
        <begin position="6"/>
        <end position="25"/>
    </location>
</feature>
<proteinExistence type="predicted"/>
<keyword evidence="1" id="KW-1133">Transmembrane helix</keyword>
<reference evidence="2 3" key="1">
    <citation type="submission" date="2020-07" db="EMBL/GenBank/DDBJ databases">
        <authorList>
            <person name="Sun Q."/>
        </authorList>
    </citation>
    <scope>NUCLEOTIDE SEQUENCE [LARGE SCALE GENOMIC DNA]</scope>
    <source>
        <strain evidence="2 3">MAH-1</strain>
    </source>
</reference>
<keyword evidence="1" id="KW-0812">Transmembrane</keyword>
<name>A0A7Y8Y470_9FLAO</name>
<protein>
    <submittedName>
        <fullName evidence="2">Uncharacterized protein</fullName>
    </submittedName>
</protein>
<evidence type="ECO:0000313" key="3">
    <source>
        <dbReference type="Proteomes" id="UP000535020"/>
    </source>
</evidence>
<feature type="transmembrane region" description="Helical" evidence="1">
    <location>
        <begin position="37"/>
        <end position="56"/>
    </location>
</feature>